<gene>
    <name evidence="2" type="ORF">HMPREF1535_04556</name>
</gene>
<dbReference type="Pfam" id="PF01841">
    <property type="entry name" value="Transglut_core"/>
    <property type="match status" value="1"/>
</dbReference>
<evidence type="ECO:0000259" key="1">
    <source>
        <dbReference type="SMART" id="SM00460"/>
    </source>
</evidence>
<comment type="caution">
    <text evidence="2">The sequence shown here is derived from an EMBL/GenBank/DDBJ whole genome shotgun (WGS) entry which is preliminary data.</text>
</comment>
<dbReference type="Proteomes" id="UP000033047">
    <property type="component" value="Unassembled WGS sequence"/>
</dbReference>
<dbReference type="Gene3D" id="3.10.620.30">
    <property type="match status" value="1"/>
</dbReference>
<sequence>MQRTKKFRCWNNQIESYELELVDCTLIVRIEMLYVFKWIQVVDKRQNELYSRVYLSDSCRCELKIFTPGKYYFSLYGSNNGFNYEVFIGGKQIILELCDNNQWYFIMPIYTSWNRELIRKDRLDYVLCDTLLENQHMMRKAAIKLTVGCSSVREKVLVIHDFVASNIYYDLDSLSSKDSTNRTIEQIVNTKRCVCQGYADLTLVLLKSIGIHTENILCYAIRNIFESGWSNVVNRTADLNHVITRVKLENRWLFMDVTWDSNNRYENGIYIKGERISHRYFDMTLPFLSATHRFF</sequence>
<dbReference type="SMART" id="SM00460">
    <property type="entry name" value="TGc"/>
    <property type="match status" value="1"/>
</dbReference>
<dbReference type="InterPro" id="IPR002931">
    <property type="entry name" value="Transglutaminase-like"/>
</dbReference>
<dbReference type="EMBL" id="AQHV01000025">
    <property type="protein sequence ID" value="KKB47699.1"/>
    <property type="molecule type" value="Genomic_DNA"/>
</dbReference>
<dbReference type="AlphaFoldDB" id="A0A0F5IQ53"/>
<protein>
    <recommendedName>
        <fullName evidence="1">Transglutaminase-like domain-containing protein</fullName>
    </recommendedName>
</protein>
<dbReference type="SUPFAM" id="SSF54001">
    <property type="entry name" value="Cysteine proteinases"/>
    <property type="match status" value="1"/>
</dbReference>
<dbReference type="GO" id="GO:0005737">
    <property type="term" value="C:cytoplasm"/>
    <property type="evidence" value="ECO:0007669"/>
    <property type="project" value="TreeGrafter"/>
</dbReference>
<dbReference type="HOGENOM" id="CLU_942848_0_0_10"/>
<evidence type="ECO:0000313" key="3">
    <source>
        <dbReference type="Proteomes" id="UP000033047"/>
    </source>
</evidence>
<organism evidence="2 3">
    <name type="scientific">Parabacteroides goldsteinii DSM 19448 = WAL 12034</name>
    <dbReference type="NCBI Taxonomy" id="927665"/>
    <lineage>
        <taxon>Bacteria</taxon>
        <taxon>Pseudomonadati</taxon>
        <taxon>Bacteroidota</taxon>
        <taxon>Bacteroidia</taxon>
        <taxon>Bacteroidales</taxon>
        <taxon>Tannerellaceae</taxon>
        <taxon>Parabacteroides</taxon>
    </lineage>
</organism>
<dbReference type="PANTHER" id="PTHR46333:SF2">
    <property type="entry name" value="CYTOKINESIS PROTEIN 3"/>
    <property type="match status" value="1"/>
</dbReference>
<dbReference type="InterPro" id="IPR052557">
    <property type="entry name" value="CAP/Cytokinesis_protein"/>
</dbReference>
<name>A0A0F5IQ53_9BACT</name>
<evidence type="ECO:0000313" key="2">
    <source>
        <dbReference type="EMBL" id="KKB47699.1"/>
    </source>
</evidence>
<accession>A0A0F5IQ53</accession>
<dbReference type="STRING" id="927665.HMPREF1535_04556"/>
<dbReference type="PANTHER" id="PTHR46333">
    <property type="entry name" value="CYTOKINESIS PROTEIN 3"/>
    <property type="match status" value="1"/>
</dbReference>
<feature type="domain" description="Transglutaminase-like" evidence="1">
    <location>
        <begin position="187"/>
        <end position="259"/>
    </location>
</feature>
<dbReference type="InterPro" id="IPR038765">
    <property type="entry name" value="Papain-like_cys_pep_sf"/>
</dbReference>
<proteinExistence type="predicted"/>
<reference evidence="2 3" key="1">
    <citation type="submission" date="2013-04" db="EMBL/GenBank/DDBJ databases">
        <title>The Genome Sequence of Parabacteroides goldsteinii DSM 19448.</title>
        <authorList>
            <consortium name="The Broad Institute Genomics Platform"/>
            <person name="Earl A."/>
            <person name="Ward D."/>
            <person name="Feldgarden M."/>
            <person name="Gevers D."/>
            <person name="Martens E."/>
            <person name="Sakamoto M."/>
            <person name="Benno Y."/>
            <person name="Song Y."/>
            <person name="Liu C."/>
            <person name="Lee J."/>
            <person name="Bolanos M."/>
            <person name="Vaisanen M.L."/>
            <person name="Finegold S.M."/>
            <person name="Walker B."/>
            <person name="Young S."/>
            <person name="Zeng Q."/>
            <person name="Gargeya S."/>
            <person name="Fitzgerald M."/>
            <person name="Haas B."/>
            <person name="Abouelleil A."/>
            <person name="Allen A.W."/>
            <person name="Alvarado L."/>
            <person name="Arachchi H.M."/>
            <person name="Berlin A.M."/>
            <person name="Chapman S.B."/>
            <person name="Gainer-Dewar J."/>
            <person name="Goldberg J."/>
            <person name="Griggs A."/>
            <person name="Gujja S."/>
            <person name="Hansen M."/>
            <person name="Howarth C."/>
            <person name="Imamovic A."/>
            <person name="Ireland A."/>
            <person name="Larimer J."/>
            <person name="McCowan C."/>
            <person name="Murphy C."/>
            <person name="Pearson M."/>
            <person name="Poon T.W."/>
            <person name="Priest M."/>
            <person name="Roberts A."/>
            <person name="Saif S."/>
            <person name="Shea T."/>
            <person name="Sisk P."/>
            <person name="Sykes S."/>
            <person name="Wortman J."/>
            <person name="Nusbaum C."/>
            <person name="Birren B."/>
        </authorList>
    </citation>
    <scope>NUCLEOTIDE SEQUENCE [LARGE SCALE GENOMIC DNA]</scope>
    <source>
        <strain evidence="2 3">DSM 19448</strain>
    </source>
</reference>
<dbReference type="PATRIC" id="fig|927665.4.peg.4675"/>